<dbReference type="PRINTS" id="PR00344">
    <property type="entry name" value="BCTRLSENSOR"/>
</dbReference>
<dbReference type="InterPro" id="IPR011006">
    <property type="entry name" value="CheY-like_superfamily"/>
</dbReference>
<evidence type="ECO:0000256" key="3">
    <source>
        <dbReference type="ARBA" id="ARBA00022553"/>
    </source>
</evidence>
<gene>
    <name evidence="14" type="ORF">NCTC10894_00436</name>
</gene>
<dbReference type="RefSeq" id="WP_045785504.1">
    <property type="nucleotide sequence ID" value="NZ_BAAAEC010000001.1"/>
</dbReference>
<evidence type="ECO:0000313" key="14">
    <source>
        <dbReference type="EMBL" id="SUD96104.1"/>
    </source>
</evidence>
<evidence type="ECO:0000256" key="8">
    <source>
        <dbReference type="ARBA" id="ARBA00023012"/>
    </source>
</evidence>
<dbReference type="InterPro" id="IPR036097">
    <property type="entry name" value="HisK_dim/P_sf"/>
</dbReference>
<reference evidence="14 15" key="1">
    <citation type="submission" date="2018-06" db="EMBL/GenBank/DDBJ databases">
        <authorList>
            <consortium name="Pathogen Informatics"/>
            <person name="Doyle S."/>
        </authorList>
    </citation>
    <scope>NUCLEOTIDE SEQUENCE [LARGE SCALE GENOMIC DNA]</scope>
    <source>
        <strain evidence="14 15">NCTC10894</strain>
    </source>
</reference>
<keyword evidence="4" id="KW-0808">Transferase</keyword>
<dbReference type="Gene3D" id="3.40.50.2300">
    <property type="match status" value="2"/>
</dbReference>
<evidence type="ECO:0000256" key="4">
    <source>
        <dbReference type="ARBA" id="ARBA00022679"/>
    </source>
</evidence>
<keyword evidence="8" id="KW-0902">Two-component regulatory system</keyword>
<protein>
    <recommendedName>
        <fullName evidence="2">histidine kinase</fullName>
        <ecNumber evidence="2">2.7.13.3</ecNumber>
    </recommendedName>
</protein>
<comment type="catalytic activity">
    <reaction evidence="1">
        <text>ATP + protein L-histidine = ADP + protein N-phospho-L-histidine.</text>
        <dbReference type="EC" id="2.7.13.3"/>
    </reaction>
</comment>
<organism evidence="14 15">
    <name type="scientific">Ralstonia mannitolilytica</name>
    <dbReference type="NCBI Taxonomy" id="105219"/>
    <lineage>
        <taxon>Bacteria</taxon>
        <taxon>Pseudomonadati</taxon>
        <taxon>Pseudomonadota</taxon>
        <taxon>Betaproteobacteria</taxon>
        <taxon>Burkholderiales</taxon>
        <taxon>Burkholderiaceae</taxon>
        <taxon>Ralstonia</taxon>
    </lineage>
</organism>
<dbReference type="Gene3D" id="3.30.565.10">
    <property type="entry name" value="Histidine kinase-like ATPase, C-terminal domain"/>
    <property type="match status" value="1"/>
</dbReference>
<dbReference type="InterPro" id="IPR001789">
    <property type="entry name" value="Sig_transdc_resp-reg_receiver"/>
</dbReference>
<feature type="coiled-coil region" evidence="10">
    <location>
        <begin position="158"/>
        <end position="203"/>
    </location>
</feature>
<dbReference type="InterPro" id="IPR003661">
    <property type="entry name" value="HisK_dim/P_dom"/>
</dbReference>
<dbReference type="Pfam" id="PF00072">
    <property type="entry name" value="Response_reg"/>
    <property type="match status" value="2"/>
</dbReference>
<dbReference type="Gene3D" id="3.30.450.20">
    <property type="entry name" value="PAS domain"/>
    <property type="match status" value="1"/>
</dbReference>
<sequence>MPFLAHHHDCPGWNGEMAQRVLAFDWSATELGPIDAWPHSLRAAVQMVLASPVPLVMLWGKHGYMIYNDAYAGFAGGRHPYLLGCPVELGWPEVADFNRHVMEVCLAGGTLSYRDKELVLLRNGRPEDVWMDLYYSPLPDDDGNPAGVLAIVVETTERVLTERERQAAEQSLRQLTETLEQRVADALAARAEVEAQLRQAQKMEAIGSLTGGVAHDFNNVLQVIAGNLQMLAVEAPESPRIQHRIAAANRAVQRGATLAAQLLAFARRQPLSPAVIEPAHLIQGMSEMLHRALGETVKVETRLADDLWNVLADRNQLENALLNLAINARDAMRGGGVLTIAASNVTLDRTQVQSHELDALAPGDYLVFSVTDTGVGMPPEVIEHVFEPFFTTKPDGHGTGLGLSMVFGFVKQSGGHVVIRSQVGKGTTVQLYFPRCTEAAPADTPGAHEATAAPVPQGGRETILVVEDDTDVRCTAVDMLTQLGYRVLTAPNGDAALELMNSDTHIDLLFTDVIMPGAIKGGELSIRAAQRVPPLPVLLASGYTRDEVVRDGRLPAGVTLLGKPYRRDDLARLVRSVLDSHRGAQKTTPAPVPAALAAASTAPHADISVARPAASPTLLLVEDDAASREAMHELLTGFGLHCMAAANAEDALALASTRPFHVLLADLTLPGQSGADLARALVRRQPTMQVILMSGYGTHAEIGEPIAGARLLGKPVDLSALQQALAPWLSAGPPRSATHAA</sequence>
<keyword evidence="3 9" id="KW-0597">Phosphoprotein</keyword>
<keyword evidence="10" id="KW-0175">Coiled coil</keyword>
<dbReference type="SUPFAM" id="SSF47384">
    <property type="entry name" value="Homodimeric domain of signal transducing histidine kinase"/>
    <property type="match status" value="1"/>
</dbReference>
<dbReference type="GO" id="GO:0005524">
    <property type="term" value="F:ATP binding"/>
    <property type="evidence" value="ECO:0007669"/>
    <property type="project" value="UniProtKB-KW"/>
</dbReference>
<dbReference type="InterPro" id="IPR035965">
    <property type="entry name" value="PAS-like_dom_sf"/>
</dbReference>
<dbReference type="InterPro" id="IPR013656">
    <property type="entry name" value="PAS_4"/>
</dbReference>
<evidence type="ECO:0000259" key="13">
    <source>
        <dbReference type="PROSITE" id="PS50113"/>
    </source>
</evidence>
<feature type="domain" description="PAC" evidence="13">
    <location>
        <begin position="114"/>
        <end position="167"/>
    </location>
</feature>
<dbReference type="InterPro" id="IPR036890">
    <property type="entry name" value="HATPase_C_sf"/>
</dbReference>
<dbReference type="Gene3D" id="1.10.287.130">
    <property type="match status" value="1"/>
</dbReference>
<evidence type="ECO:0000259" key="12">
    <source>
        <dbReference type="PROSITE" id="PS50110"/>
    </source>
</evidence>
<feature type="modified residue" description="4-aspartylphosphate" evidence="9">
    <location>
        <position position="666"/>
    </location>
</feature>
<dbReference type="SUPFAM" id="SSF55874">
    <property type="entry name" value="ATPase domain of HSP90 chaperone/DNA topoisomerase II/histidine kinase"/>
    <property type="match status" value="1"/>
</dbReference>
<dbReference type="CDD" id="cd00156">
    <property type="entry name" value="REC"/>
    <property type="match status" value="1"/>
</dbReference>
<dbReference type="PROSITE" id="PS50110">
    <property type="entry name" value="RESPONSE_REGULATORY"/>
    <property type="match status" value="2"/>
</dbReference>
<dbReference type="SMART" id="SM00448">
    <property type="entry name" value="REC"/>
    <property type="match status" value="2"/>
</dbReference>
<dbReference type="InterPro" id="IPR004358">
    <property type="entry name" value="Sig_transdc_His_kin-like_C"/>
</dbReference>
<dbReference type="AlphaFoldDB" id="A0AAJ4ZIQ9"/>
<dbReference type="GO" id="GO:0000155">
    <property type="term" value="F:phosphorelay sensor kinase activity"/>
    <property type="evidence" value="ECO:0007669"/>
    <property type="project" value="InterPro"/>
</dbReference>
<evidence type="ECO:0000256" key="7">
    <source>
        <dbReference type="ARBA" id="ARBA00022840"/>
    </source>
</evidence>
<feature type="domain" description="Response regulatory" evidence="12">
    <location>
        <begin position="462"/>
        <end position="578"/>
    </location>
</feature>
<evidence type="ECO:0000256" key="2">
    <source>
        <dbReference type="ARBA" id="ARBA00012438"/>
    </source>
</evidence>
<feature type="modified residue" description="4-aspartylphosphate" evidence="9">
    <location>
        <position position="512"/>
    </location>
</feature>
<keyword evidence="7" id="KW-0067">ATP-binding</keyword>
<dbReference type="CDD" id="cd00082">
    <property type="entry name" value="HisKA"/>
    <property type="match status" value="1"/>
</dbReference>
<dbReference type="GeneID" id="34790472"/>
<accession>A0AAJ4ZIQ9</accession>
<feature type="domain" description="Response regulatory" evidence="12">
    <location>
        <begin position="617"/>
        <end position="729"/>
    </location>
</feature>
<evidence type="ECO:0000256" key="6">
    <source>
        <dbReference type="ARBA" id="ARBA00022777"/>
    </source>
</evidence>
<feature type="domain" description="Histidine kinase" evidence="11">
    <location>
        <begin position="212"/>
        <end position="437"/>
    </location>
</feature>
<evidence type="ECO:0000256" key="9">
    <source>
        <dbReference type="PROSITE-ProRule" id="PRU00169"/>
    </source>
</evidence>
<evidence type="ECO:0000256" key="1">
    <source>
        <dbReference type="ARBA" id="ARBA00000085"/>
    </source>
</evidence>
<keyword evidence="6" id="KW-0418">Kinase</keyword>
<dbReference type="KEGG" id="rmn:TK49_03725"/>
<keyword evidence="5" id="KW-0547">Nucleotide-binding</keyword>
<evidence type="ECO:0000259" key="11">
    <source>
        <dbReference type="PROSITE" id="PS50109"/>
    </source>
</evidence>
<dbReference type="SMART" id="SM00387">
    <property type="entry name" value="HATPase_c"/>
    <property type="match status" value="1"/>
</dbReference>
<dbReference type="Pfam" id="PF08448">
    <property type="entry name" value="PAS_4"/>
    <property type="match status" value="1"/>
</dbReference>
<dbReference type="EMBL" id="UGVE01000001">
    <property type="protein sequence ID" value="SUD96104.1"/>
    <property type="molecule type" value="Genomic_DNA"/>
</dbReference>
<dbReference type="Proteomes" id="UP000255008">
    <property type="component" value="Unassembled WGS sequence"/>
</dbReference>
<dbReference type="SUPFAM" id="SSF55785">
    <property type="entry name" value="PYP-like sensor domain (PAS domain)"/>
    <property type="match status" value="1"/>
</dbReference>
<dbReference type="InterPro" id="IPR000700">
    <property type="entry name" value="PAS-assoc_C"/>
</dbReference>
<dbReference type="PANTHER" id="PTHR43065">
    <property type="entry name" value="SENSOR HISTIDINE KINASE"/>
    <property type="match status" value="1"/>
</dbReference>
<dbReference type="Pfam" id="PF02518">
    <property type="entry name" value="HATPase_c"/>
    <property type="match status" value="1"/>
</dbReference>
<dbReference type="InterPro" id="IPR003594">
    <property type="entry name" value="HATPase_dom"/>
</dbReference>
<dbReference type="InterPro" id="IPR005467">
    <property type="entry name" value="His_kinase_dom"/>
</dbReference>
<dbReference type="PROSITE" id="PS50113">
    <property type="entry name" value="PAC"/>
    <property type="match status" value="1"/>
</dbReference>
<evidence type="ECO:0000313" key="15">
    <source>
        <dbReference type="Proteomes" id="UP000255008"/>
    </source>
</evidence>
<dbReference type="PROSITE" id="PS50109">
    <property type="entry name" value="HIS_KIN"/>
    <property type="match status" value="1"/>
</dbReference>
<evidence type="ECO:0000256" key="10">
    <source>
        <dbReference type="SAM" id="Coils"/>
    </source>
</evidence>
<evidence type="ECO:0000256" key="5">
    <source>
        <dbReference type="ARBA" id="ARBA00022741"/>
    </source>
</evidence>
<dbReference type="PANTHER" id="PTHR43065:SF46">
    <property type="entry name" value="C4-DICARBOXYLATE TRANSPORT SENSOR PROTEIN DCTB"/>
    <property type="match status" value="1"/>
</dbReference>
<name>A0AAJ4ZIQ9_9RALS</name>
<proteinExistence type="predicted"/>
<dbReference type="SUPFAM" id="SSF52172">
    <property type="entry name" value="CheY-like"/>
    <property type="match status" value="2"/>
</dbReference>
<comment type="caution">
    <text evidence="14">The sequence shown here is derived from an EMBL/GenBank/DDBJ whole genome shotgun (WGS) entry which is preliminary data.</text>
</comment>
<dbReference type="EC" id="2.7.13.3" evidence="2"/>